<accession>A0A183U0H9</accession>
<feature type="coiled-coil region" evidence="1">
    <location>
        <begin position="34"/>
        <end position="103"/>
    </location>
</feature>
<feature type="compositionally biased region" description="Polar residues" evidence="2">
    <location>
        <begin position="187"/>
        <end position="205"/>
    </location>
</feature>
<keyword evidence="3" id="KW-1185">Reference proteome</keyword>
<sequence length="205" mass="22474">LREPTSGSAMGSGVGWRRFNAGRVVAFVIAVFRLDKKSGELGQLRKQVDDLRKQYQREYVELSILKDKLTKAETAEESERIKVTTLEKELAEAKARLNVKSTKDAELKCAHCAARIVIADFSSATAAVCDVRSYCCRKDVISAPSPEVVITPLPRKSSVPKNSGGEKLNPMAKPRVYCHSEEARVQRNASESNVTSVTEGASVMS</sequence>
<evidence type="ECO:0000256" key="1">
    <source>
        <dbReference type="SAM" id="Coils"/>
    </source>
</evidence>
<dbReference type="AlphaFoldDB" id="A0A183U0H9"/>
<evidence type="ECO:0000256" key="2">
    <source>
        <dbReference type="SAM" id="MobiDB-lite"/>
    </source>
</evidence>
<reference evidence="4" key="1">
    <citation type="submission" date="2016-06" db="UniProtKB">
        <authorList>
            <consortium name="WormBaseParasite"/>
        </authorList>
    </citation>
    <scope>IDENTIFICATION</scope>
</reference>
<proteinExistence type="predicted"/>
<dbReference type="WBParaSite" id="TCNE_0000199901-mRNA-1">
    <property type="protein sequence ID" value="TCNE_0000199901-mRNA-1"/>
    <property type="gene ID" value="TCNE_0000199901"/>
</dbReference>
<feature type="region of interest" description="Disordered" evidence="2">
    <location>
        <begin position="152"/>
        <end position="173"/>
    </location>
</feature>
<dbReference type="Proteomes" id="UP000050794">
    <property type="component" value="Unassembled WGS sequence"/>
</dbReference>
<name>A0A183U0H9_TOXCA</name>
<feature type="region of interest" description="Disordered" evidence="2">
    <location>
        <begin position="186"/>
        <end position="205"/>
    </location>
</feature>
<protein>
    <submittedName>
        <fullName evidence="4">Nuclear distribution protein nudE-like 1-A</fullName>
    </submittedName>
</protein>
<evidence type="ECO:0000313" key="4">
    <source>
        <dbReference type="WBParaSite" id="TCNE_0000199901-mRNA-1"/>
    </source>
</evidence>
<keyword evidence="1" id="KW-0175">Coiled coil</keyword>
<organism evidence="3 4">
    <name type="scientific">Toxocara canis</name>
    <name type="common">Canine roundworm</name>
    <dbReference type="NCBI Taxonomy" id="6265"/>
    <lineage>
        <taxon>Eukaryota</taxon>
        <taxon>Metazoa</taxon>
        <taxon>Ecdysozoa</taxon>
        <taxon>Nematoda</taxon>
        <taxon>Chromadorea</taxon>
        <taxon>Rhabditida</taxon>
        <taxon>Spirurina</taxon>
        <taxon>Ascaridomorpha</taxon>
        <taxon>Ascaridoidea</taxon>
        <taxon>Toxocaridae</taxon>
        <taxon>Toxocara</taxon>
    </lineage>
</organism>
<evidence type="ECO:0000313" key="3">
    <source>
        <dbReference type="Proteomes" id="UP000050794"/>
    </source>
</evidence>